<dbReference type="GO" id="GO:0006914">
    <property type="term" value="P:autophagy"/>
    <property type="evidence" value="ECO:0007669"/>
    <property type="project" value="TreeGrafter"/>
</dbReference>
<evidence type="ECO:0000256" key="1">
    <source>
        <dbReference type="ARBA" id="ARBA00004496"/>
    </source>
</evidence>
<evidence type="ECO:0000259" key="5">
    <source>
        <dbReference type="PROSITE" id="PS50219"/>
    </source>
</evidence>
<keyword evidence="3" id="KW-0963">Cytoplasm</keyword>
<organism evidence="6 7">
    <name type="scientific">Aphanomyces euteiches</name>
    <dbReference type="NCBI Taxonomy" id="100861"/>
    <lineage>
        <taxon>Eukaryota</taxon>
        <taxon>Sar</taxon>
        <taxon>Stramenopiles</taxon>
        <taxon>Oomycota</taxon>
        <taxon>Saprolegniomycetes</taxon>
        <taxon>Saprolegniales</taxon>
        <taxon>Verrucalvaceae</taxon>
        <taxon>Aphanomyces</taxon>
    </lineage>
</organism>
<dbReference type="InterPro" id="IPR019452">
    <property type="entry name" value="VPS39/TGF_beta_rcpt-assoc_1"/>
</dbReference>
<evidence type="ECO:0000256" key="3">
    <source>
        <dbReference type="ARBA" id="ARBA00022490"/>
    </source>
</evidence>
<dbReference type="PROSITE" id="PS50219">
    <property type="entry name" value="CNH"/>
    <property type="match status" value="1"/>
</dbReference>
<dbReference type="GO" id="GO:0016020">
    <property type="term" value="C:membrane"/>
    <property type="evidence" value="ECO:0007669"/>
    <property type="project" value="TreeGrafter"/>
</dbReference>
<evidence type="ECO:0000256" key="2">
    <source>
        <dbReference type="ARBA" id="ARBA00022448"/>
    </source>
</evidence>
<dbReference type="GO" id="GO:0005737">
    <property type="term" value="C:cytoplasm"/>
    <property type="evidence" value="ECO:0007669"/>
    <property type="project" value="UniProtKB-SubCell"/>
</dbReference>
<dbReference type="EMBL" id="VJMJ01000002">
    <property type="protein sequence ID" value="KAF0745308.1"/>
    <property type="molecule type" value="Genomic_DNA"/>
</dbReference>
<feature type="domain" description="CNH" evidence="5">
    <location>
        <begin position="26"/>
        <end position="295"/>
    </location>
</feature>
<gene>
    <name evidence="6" type="ORF">Ae201684_000336</name>
</gene>
<dbReference type="InterPro" id="IPR001180">
    <property type="entry name" value="CNH_dom"/>
</dbReference>
<comment type="subcellular location">
    <subcellularLocation>
        <location evidence="1">Cytoplasm</location>
    </subcellularLocation>
</comment>
<keyword evidence="7" id="KW-1185">Reference proteome</keyword>
<sequence>MAAAANVAYEVFDVEIDKSYKGVKKVERVLSSIALDSSTPSLYIADASSSLHAFTLNSERSTKFHQQLKKIYHENIHIIDSWSSCATIVDSKLTMLSLPLSKDSGTAIIEETRGITSLSVQEHAHVLCCLVKQNLMVYDWSVQARRLQLRSSHDLTDKVHVAVCVLCLGSGVALVHFKRKIVLVDLDTGVQRAIPLSDPVLFASRVEGKHVTLDNVLMATKDYGMILRWDTESRRAVVDGRLDWLHPPKAVTAHRPYILVAFADRVDAYNAGSHQVVQSVPTKGTPHQLLTISSVATTDTPPLVLTVTAPCILTLLRMKPLEDQLKTLLLTTRYADAVGIATLCPNECHLAPNERQDLHVKYALQLFQQHQFPAAFAQFLVSGTSGRHVISLFPEELLPRGYNLPRVFQVSPLAPDSLPSALAALVAYLEGLRKSPTDVSRDDAVLFDTVLLKAYVLTHSPALTSFCSTPNAADLGEAELFLRGHSEWESLLAFYKCHAMHRKALQLLEELDMAHPGQYESAMVRYLQSLSDVALVMDFSTRLLVQNPELGLTIFTRRDVPSDLDSSVVLQHLKAIETTELRGSGGASAKDGDNDVLPLENGRALAISYLTQRIYSNDSELPSALHDELVYLLFDAIETERHKSKTSLHARVHLQRDRLGVLRKQLLAFLQSPLAMYHPERLLSRTPMDLLEERAVLLANMGRHEEVLRLYLHDLRDAALAETYCNECYAHHITDASIYTLFLQTYLRPPRTAPAPRSSLLGSIGLHFVAAFMLRHAHCIDVATALELLPPTLEAAAISAYLQRVLELKVEKRRAAQVEKQLLKIENLHVRDALNRANRESIFVDLDSTCGVCGRGLTRGPILHCPEDGALVHYACQSGSAAP</sequence>
<dbReference type="Pfam" id="PF10366">
    <property type="entry name" value="Vps39_1"/>
    <property type="match status" value="1"/>
</dbReference>
<dbReference type="AlphaFoldDB" id="A0A6G0XXS8"/>
<dbReference type="GO" id="GO:0034058">
    <property type="term" value="P:endosomal vesicle fusion"/>
    <property type="evidence" value="ECO:0007669"/>
    <property type="project" value="TreeGrafter"/>
</dbReference>
<accession>A0A6G0XXS8</accession>
<dbReference type="PANTHER" id="PTHR12894">
    <property type="entry name" value="CNH DOMAIN CONTAINING"/>
    <property type="match status" value="1"/>
</dbReference>
<dbReference type="VEuPathDB" id="FungiDB:AeMF1_011493"/>
<proteinExistence type="predicted"/>
<name>A0A6G0XXS8_9STRA</name>
<reference evidence="6 7" key="1">
    <citation type="submission" date="2019-07" db="EMBL/GenBank/DDBJ databases">
        <title>Genomics analysis of Aphanomyces spp. identifies a new class of oomycete effector associated with host adaptation.</title>
        <authorList>
            <person name="Gaulin E."/>
        </authorList>
    </citation>
    <scope>NUCLEOTIDE SEQUENCE [LARGE SCALE GENOMIC DNA]</scope>
    <source>
        <strain evidence="6 7">ATCC 201684</strain>
    </source>
</reference>
<keyword evidence="4" id="KW-0653">Protein transport</keyword>
<evidence type="ECO:0000313" key="7">
    <source>
        <dbReference type="Proteomes" id="UP000481153"/>
    </source>
</evidence>
<dbReference type="Pfam" id="PF00780">
    <property type="entry name" value="CNH"/>
    <property type="match status" value="1"/>
</dbReference>
<evidence type="ECO:0000313" key="6">
    <source>
        <dbReference type="EMBL" id="KAF0745308.1"/>
    </source>
</evidence>
<dbReference type="InterPro" id="IPR032914">
    <property type="entry name" value="Vam6/VPS39/TRAP1"/>
</dbReference>
<dbReference type="Proteomes" id="UP000481153">
    <property type="component" value="Unassembled WGS sequence"/>
</dbReference>
<keyword evidence="2" id="KW-0813">Transport</keyword>
<dbReference type="PANTHER" id="PTHR12894:SF27">
    <property type="entry name" value="TRANSFORMING GROWTH FACTOR-BETA RECEPTOR-ASSOCIATED PROTEIN 1"/>
    <property type="match status" value="1"/>
</dbReference>
<dbReference type="GO" id="GO:0015031">
    <property type="term" value="P:protein transport"/>
    <property type="evidence" value="ECO:0007669"/>
    <property type="project" value="UniProtKB-KW"/>
</dbReference>
<comment type="caution">
    <text evidence="6">The sequence shown here is derived from an EMBL/GenBank/DDBJ whole genome shotgun (WGS) entry which is preliminary data.</text>
</comment>
<evidence type="ECO:0000256" key="4">
    <source>
        <dbReference type="ARBA" id="ARBA00022927"/>
    </source>
</evidence>
<protein>
    <recommendedName>
        <fullName evidence="5">CNH domain-containing protein</fullName>
    </recommendedName>
</protein>